<evidence type="ECO:0000259" key="5">
    <source>
        <dbReference type="Pfam" id="PF13847"/>
    </source>
</evidence>
<sequence>MAARSAFWDRLADRYAAQPVADQAAYDTKLVATRRLLRPEMSVFEFGCGTGSTAISHAPFVRHIRAIDFSPRMIEIATQKAMAAQIHNVEFGIGSIETVQLAPECYDVVMGHSILHLLKDKQDAIGKSFAALKPGGAFVSSTSCLGEMMPFSRFLAPISNRIGLLPHFDVMTPDQLRSAMVKAGFSVEHEWQPSKKAALFMVARKPGRGESPGPPPTF</sequence>
<dbReference type="RefSeq" id="WP_092423689.1">
    <property type="nucleotide sequence ID" value="NZ_FPCK01000001.1"/>
</dbReference>
<keyword evidence="3" id="KW-0808">Transferase</keyword>
<evidence type="ECO:0000313" key="6">
    <source>
        <dbReference type="EMBL" id="SFV26615.1"/>
    </source>
</evidence>
<dbReference type="GO" id="GO:0032259">
    <property type="term" value="P:methylation"/>
    <property type="evidence" value="ECO:0007669"/>
    <property type="project" value="UniProtKB-KW"/>
</dbReference>
<evidence type="ECO:0000256" key="2">
    <source>
        <dbReference type="ARBA" id="ARBA00022603"/>
    </source>
</evidence>
<dbReference type="OrthoDB" id="5642573at2"/>
<evidence type="ECO:0000256" key="1">
    <source>
        <dbReference type="ARBA" id="ARBA00005189"/>
    </source>
</evidence>
<feature type="domain" description="Methyltransferase" evidence="5">
    <location>
        <begin position="39"/>
        <end position="144"/>
    </location>
</feature>
<dbReference type="Gene3D" id="3.40.50.150">
    <property type="entry name" value="Vaccinia Virus protein VP39"/>
    <property type="match status" value="1"/>
</dbReference>
<protein>
    <submittedName>
        <fullName evidence="6">Ubiquinone/menaquinone biosynthesis C-methylase UbiE</fullName>
    </submittedName>
</protein>
<gene>
    <name evidence="6" type="ORF">SAMN05216456_0059</name>
</gene>
<reference evidence="6 7" key="1">
    <citation type="submission" date="2016-10" db="EMBL/GenBank/DDBJ databases">
        <authorList>
            <person name="de Groot N.N."/>
        </authorList>
    </citation>
    <scope>NUCLEOTIDE SEQUENCE [LARGE SCALE GENOMIC DNA]</scope>
    <source>
        <strain evidence="6 7">IPL20</strain>
    </source>
</reference>
<dbReference type="Pfam" id="PF13847">
    <property type="entry name" value="Methyltransf_31"/>
    <property type="match status" value="1"/>
</dbReference>
<dbReference type="GO" id="GO:0008168">
    <property type="term" value="F:methyltransferase activity"/>
    <property type="evidence" value="ECO:0007669"/>
    <property type="project" value="UniProtKB-KW"/>
</dbReference>
<organism evidence="6 7">
    <name type="scientific">Devosia crocina</name>
    <dbReference type="NCBI Taxonomy" id="429728"/>
    <lineage>
        <taxon>Bacteria</taxon>
        <taxon>Pseudomonadati</taxon>
        <taxon>Pseudomonadota</taxon>
        <taxon>Alphaproteobacteria</taxon>
        <taxon>Hyphomicrobiales</taxon>
        <taxon>Devosiaceae</taxon>
        <taxon>Devosia</taxon>
    </lineage>
</organism>
<dbReference type="InterPro" id="IPR025714">
    <property type="entry name" value="Methyltranfer_dom"/>
</dbReference>
<name>A0A1I7MW68_9HYPH</name>
<dbReference type="AlphaFoldDB" id="A0A1I7MW68"/>
<evidence type="ECO:0000313" key="7">
    <source>
        <dbReference type="Proteomes" id="UP000199074"/>
    </source>
</evidence>
<accession>A0A1I7MW68</accession>
<keyword evidence="6" id="KW-0830">Ubiquinone</keyword>
<dbReference type="SUPFAM" id="SSF53335">
    <property type="entry name" value="S-adenosyl-L-methionine-dependent methyltransferases"/>
    <property type="match status" value="1"/>
</dbReference>
<keyword evidence="7" id="KW-1185">Reference proteome</keyword>
<keyword evidence="2 6" id="KW-0489">Methyltransferase</keyword>
<dbReference type="PANTHER" id="PTHR44307">
    <property type="entry name" value="PHOSPHOETHANOLAMINE METHYLTRANSFERASE"/>
    <property type="match status" value="1"/>
</dbReference>
<comment type="pathway">
    <text evidence="1">Lipid metabolism.</text>
</comment>
<evidence type="ECO:0000256" key="3">
    <source>
        <dbReference type="ARBA" id="ARBA00022679"/>
    </source>
</evidence>
<dbReference type="InterPro" id="IPR029063">
    <property type="entry name" value="SAM-dependent_MTases_sf"/>
</dbReference>
<proteinExistence type="predicted"/>
<dbReference type="Proteomes" id="UP000199074">
    <property type="component" value="Unassembled WGS sequence"/>
</dbReference>
<dbReference type="EMBL" id="FPCK01000001">
    <property type="protein sequence ID" value="SFV26615.1"/>
    <property type="molecule type" value="Genomic_DNA"/>
</dbReference>
<dbReference type="STRING" id="429728.SAMN05216456_0059"/>
<evidence type="ECO:0000256" key="4">
    <source>
        <dbReference type="ARBA" id="ARBA00025707"/>
    </source>
</evidence>
<dbReference type="PANTHER" id="PTHR44307:SF2">
    <property type="entry name" value="PHOSPHOETHANOLAMINE METHYLTRANSFERASE ISOFORM X1"/>
    <property type="match status" value="1"/>
</dbReference>
<dbReference type="CDD" id="cd02440">
    <property type="entry name" value="AdoMet_MTases"/>
    <property type="match status" value="1"/>
</dbReference>
<comment type="pathway">
    <text evidence="4">Phospholipid metabolism.</text>
</comment>